<feature type="region of interest" description="Disordered" evidence="1">
    <location>
        <begin position="730"/>
        <end position="762"/>
    </location>
</feature>
<keyword evidence="3" id="KW-1185">Reference proteome</keyword>
<dbReference type="GeneID" id="6105143"/>
<feature type="region of interest" description="Disordered" evidence="1">
    <location>
        <begin position="790"/>
        <end position="819"/>
    </location>
</feature>
<name>A0A4E9FNS9_BRUMA</name>
<accession>A0A5S6P7N8</accession>
<dbReference type="RefSeq" id="XP_042937929.1">
    <property type="nucleotide sequence ID" value="XM_043081995.1"/>
</dbReference>
<dbReference type="EMBL" id="CAAKNF010000195">
    <property type="protein sequence ID" value="VIO98678.1"/>
    <property type="molecule type" value="Genomic_DNA"/>
</dbReference>
<accession>A0A4E9FNS9</accession>
<evidence type="ECO:0000313" key="3">
    <source>
        <dbReference type="Proteomes" id="UP000006672"/>
    </source>
</evidence>
<feature type="compositionally biased region" description="Low complexity" evidence="1">
    <location>
        <begin position="673"/>
        <end position="684"/>
    </location>
</feature>
<feature type="region of interest" description="Disordered" evidence="1">
    <location>
        <begin position="652"/>
        <end position="698"/>
    </location>
</feature>
<feature type="compositionally biased region" description="Basic and acidic residues" evidence="1">
    <location>
        <begin position="790"/>
        <end position="805"/>
    </location>
</feature>
<dbReference type="WBParaSite" id="Bm10580e.1">
    <property type="protein sequence ID" value="Bm10580e.1"/>
    <property type="gene ID" value="WBGene00230841"/>
</dbReference>
<reference evidence="2" key="2">
    <citation type="submission" date="2019-04" db="EMBL/GenBank/DDBJ databases">
        <authorList>
            <person name="Howe K."/>
            <person name="Paulini M."/>
            <person name="Williams G."/>
        </authorList>
    </citation>
    <scope>NUCLEOTIDE SEQUENCE [LARGE SCALE GENOMIC DNA]</scope>
    <source>
        <strain evidence="2">FR3</strain>
    </source>
</reference>
<reference evidence="3" key="1">
    <citation type="journal article" date="2007" name="Science">
        <title>Draft genome of the filarial nematode parasite Brugia malayi.</title>
        <authorList>
            <person name="Ghedin E."/>
            <person name="Wang S."/>
            <person name="Spiro D."/>
            <person name="Caler E."/>
            <person name="Zhao Q."/>
            <person name="Crabtree J."/>
            <person name="Allen J.E."/>
            <person name="Delcher A.L."/>
            <person name="Guiliano D.B."/>
            <person name="Miranda-Saavedra D."/>
            <person name="Angiuoli S.V."/>
            <person name="Creasy T."/>
            <person name="Amedeo P."/>
            <person name="Haas B."/>
            <person name="El-Sayed N.M."/>
            <person name="Wortman J.R."/>
            <person name="Feldblyum T."/>
            <person name="Tallon L."/>
            <person name="Schatz M."/>
            <person name="Shumway M."/>
            <person name="Koo H."/>
            <person name="Salzberg S.L."/>
            <person name="Schobel S."/>
            <person name="Pertea M."/>
            <person name="Pop M."/>
            <person name="White O."/>
            <person name="Barton G.J."/>
            <person name="Carlow C.K."/>
            <person name="Crawford M.J."/>
            <person name="Daub J."/>
            <person name="Dimmic M.W."/>
            <person name="Estes C.F."/>
            <person name="Foster J.M."/>
            <person name="Ganatra M."/>
            <person name="Gregory W.F."/>
            <person name="Johnson N.M."/>
            <person name="Jin J."/>
            <person name="Komuniecki R."/>
            <person name="Korf I."/>
            <person name="Kumar S."/>
            <person name="Laney S."/>
            <person name="Li B.W."/>
            <person name="Li W."/>
            <person name="Lindblom T.H."/>
            <person name="Lustigman S."/>
            <person name="Ma D."/>
            <person name="Maina C.V."/>
            <person name="Martin D.M."/>
            <person name="McCarter J.P."/>
            <person name="McReynolds L."/>
            <person name="Mitreva M."/>
            <person name="Nutman T.B."/>
            <person name="Parkinson J."/>
            <person name="Peregrin-Alvarez J.M."/>
            <person name="Poole C."/>
            <person name="Ren Q."/>
            <person name="Saunders L."/>
            <person name="Sluder A.E."/>
            <person name="Smith K."/>
            <person name="Stanke M."/>
            <person name="Unnasch T.R."/>
            <person name="Ware J."/>
            <person name="Wei A.D."/>
            <person name="Weil G."/>
            <person name="Williams D.J."/>
            <person name="Zhang Y."/>
            <person name="Williams S.A."/>
            <person name="Fraser-Liggett C."/>
            <person name="Slatko B."/>
            <person name="Blaxter M.L."/>
            <person name="Scott A.L."/>
        </authorList>
    </citation>
    <scope>NUCLEOTIDE SEQUENCE</scope>
    <source>
        <strain evidence="3">FR3</strain>
    </source>
</reference>
<dbReference type="AlphaFoldDB" id="A0A4E9FNS9"/>
<feature type="compositionally biased region" description="Polar residues" evidence="1">
    <location>
        <begin position="806"/>
        <end position="819"/>
    </location>
</feature>
<organism evidence="2">
    <name type="scientific">Brugia malayi</name>
    <name type="common">Filarial nematode worm</name>
    <dbReference type="NCBI Taxonomy" id="6279"/>
    <lineage>
        <taxon>Eukaryota</taxon>
        <taxon>Metazoa</taxon>
        <taxon>Ecdysozoa</taxon>
        <taxon>Nematoda</taxon>
        <taxon>Chromadorea</taxon>
        <taxon>Rhabditida</taxon>
        <taxon>Spirurina</taxon>
        <taxon>Spiruromorpha</taxon>
        <taxon>Filarioidea</taxon>
        <taxon>Onchocercidae</taxon>
        <taxon>Brugia</taxon>
    </lineage>
</organism>
<feature type="compositionally biased region" description="Basic and acidic residues" evidence="1">
    <location>
        <begin position="735"/>
        <end position="747"/>
    </location>
</feature>
<gene>
    <name evidence="2 4" type="primary">Bm10580</name>
    <name evidence="2" type="ORF">BM_BM10580</name>
</gene>
<evidence type="ECO:0000256" key="1">
    <source>
        <dbReference type="SAM" id="MobiDB-lite"/>
    </source>
</evidence>
<evidence type="ECO:0000313" key="2">
    <source>
        <dbReference type="EMBL" id="VIO98678.1"/>
    </source>
</evidence>
<dbReference type="Proteomes" id="UP000006672">
    <property type="component" value="Unassembled WGS sequence"/>
</dbReference>
<dbReference type="CTD" id="6105143"/>
<dbReference type="OrthoDB" id="5858880at2759"/>
<reference evidence="4" key="3">
    <citation type="submission" date="2019-12" db="UniProtKB">
        <authorList>
            <consortium name="WormBaseParasite"/>
        </authorList>
    </citation>
    <scope>IDENTIFICATION</scope>
</reference>
<proteinExistence type="predicted"/>
<feature type="compositionally biased region" description="Pro residues" evidence="1">
    <location>
        <begin position="685"/>
        <end position="696"/>
    </location>
</feature>
<protein>
    <submittedName>
        <fullName evidence="2 4">Uncharacterized protein</fullName>
    </submittedName>
</protein>
<evidence type="ECO:0000313" key="4">
    <source>
        <dbReference type="WBParaSite" id="Bm10580e.1"/>
    </source>
</evidence>
<sequence>MTEENMLKSMVDSTGLNSEDVQNIIEMRNDLIDKLSEKVEESSEKFNKVRNEVIKVVPDIISHSEKLEHETEDGVSEMLKEAKGKLYDTANDVNCAFSGVINDLTMFSGESDQRASEILGDIKDRIERFSDDIGRTTFETDSGLEELEKIKGGTENVLDVTTKENELIGNVDEIVSEISVGFGEEAIRKGLEEVVNKIYPFAKSAEGTVSETVDTCEKFDSEISEKTTVEVEEEGEKMGKLRKETFGNFQRLKEEVNNKVADVENSAGEKLQGFKEGIDEKINEINMVSDVKDIIYGLDDREKPIVGMSDVCAREDNEDLKEDKFSEEISAPAEVDFLSAANIDHLKSNTSNKDTKKVEEIASKSEDSKETQAIKTIIPPGKDVPEQVGILSESGVYYDDYDALKVKIEEIAITKQKDTVNDKADEVNKLFEEAHSISKKLKEWETGGDVADQQEMQRKEIHDITTDLNESSMAIGDSKSETQFTKNEERKLSSVSQQFPLISEHIKFQDEHNETTDRLQEVSEELVVSSANEIGPPLVQHSEITESLMVASERIEKQQSSEPTSELCFVAEKSFTANEKGTEHEIKLIAIAPQPETNVNLFTDQPSAAEDALKFSAAPTVLENALQSSIPTKSNDQDEIVTGAVIDHIQEKTESKHESAKTSFVNRSGQPDRAASLSVSLRSPVLPPKNAPPPVPPKKKSIEMILAEEAKAMGQQHSLRGFETLTERTVSPGMGKDELGSNDKEEQNVEIPQKSESQMTNTTALTQIQTIETQKTRECPILSAAEIKPEAAHEKDKMDTMKSKISDGQQQQSRRCTII</sequence>